<reference evidence="1" key="1">
    <citation type="submission" date="2021-01" db="EMBL/GenBank/DDBJ databases">
        <title>Whole genome shotgun sequence of Planobispora takensis NBRC 109077.</title>
        <authorList>
            <person name="Komaki H."/>
            <person name="Tamura T."/>
        </authorList>
    </citation>
    <scope>NUCLEOTIDE SEQUENCE</scope>
    <source>
        <strain evidence="1">NBRC 109077</strain>
    </source>
</reference>
<proteinExistence type="predicted"/>
<evidence type="ECO:0000313" key="1">
    <source>
        <dbReference type="EMBL" id="GIH98725.1"/>
    </source>
</evidence>
<dbReference type="EMBL" id="BOOK01000004">
    <property type="protein sequence ID" value="GIH98725.1"/>
    <property type="molecule type" value="Genomic_DNA"/>
</dbReference>
<name>A0A8J3SU11_9ACTN</name>
<evidence type="ECO:0000313" key="2">
    <source>
        <dbReference type="Proteomes" id="UP000634476"/>
    </source>
</evidence>
<protein>
    <submittedName>
        <fullName evidence="1">Uncharacterized protein</fullName>
    </submittedName>
</protein>
<keyword evidence="2" id="KW-1185">Reference proteome</keyword>
<dbReference type="Proteomes" id="UP000634476">
    <property type="component" value="Unassembled WGS sequence"/>
</dbReference>
<organism evidence="1 2">
    <name type="scientific">Planobispora takensis</name>
    <dbReference type="NCBI Taxonomy" id="1367882"/>
    <lineage>
        <taxon>Bacteria</taxon>
        <taxon>Bacillati</taxon>
        <taxon>Actinomycetota</taxon>
        <taxon>Actinomycetes</taxon>
        <taxon>Streptosporangiales</taxon>
        <taxon>Streptosporangiaceae</taxon>
        <taxon>Planobispora</taxon>
    </lineage>
</organism>
<gene>
    <name evidence="1" type="ORF">Pta02_07340</name>
</gene>
<dbReference type="AlphaFoldDB" id="A0A8J3SU11"/>
<sequence length="194" mass="21056">MRPAGKGTCDDKPVSCGGFTCGGGEEAAKRETRHPEGGTLPVMRGLRVGRSASAPDEIQLAGARRFEAFGRVMAALACDAELMEGCRDLTWWRGTDHSWYIEWREGLYAAEVAVTLAERIRDPDSPAALVTPAGLATPGSAALDVMGVRFLLRAVDPLGRDRLRTRPGPWRLADALDTTRRTTSRHPWEELLGG</sequence>
<accession>A0A8J3SU11</accession>
<comment type="caution">
    <text evidence="1">The sequence shown here is derived from an EMBL/GenBank/DDBJ whole genome shotgun (WGS) entry which is preliminary data.</text>
</comment>